<evidence type="ECO:0000313" key="4">
    <source>
        <dbReference type="Proteomes" id="UP001501444"/>
    </source>
</evidence>
<dbReference type="Gene3D" id="1.25.40.10">
    <property type="entry name" value="Tetratricopeptide repeat domain"/>
    <property type="match status" value="2"/>
</dbReference>
<dbReference type="InterPro" id="IPR011990">
    <property type="entry name" value="TPR-like_helical_dom_sf"/>
</dbReference>
<keyword evidence="4" id="KW-1185">Reference proteome</keyword>
<dbReference type="Proteomes" id="UP001501444">
    <property type="component" value="Unassembled WGS sequence"/>
</dbReference>
<name>A0ABP5SBA6_9ACTN</name>
<evidence type="ECO:0000259" key="2">
    <source>
        <dbReference type="PROSITE" id="PS50943"/>
    </source>
</evidence>
<accession>A0ABP5SBA6</accession>
<evidence type="ECO:0000256" key="1">
    <source>
        <dbReference type="SAM" id="MobiDB-lite"/>
    </source>
</evidence>
<organism evidence="3 4">
    <name type="scientific">Dactylosporangium salmoneum</name>
    <dbReference type="NCBI Taxonomy" id="53361"/>
    <lineage>
        <taxon>Bacteria</taxon>
        <taxon>Bacillati</taxon>
        <taxon>Actinomycetota</taxon>
        <taxon>Actinomycetes</taxon>
        <taxon>Micromonosporales</taxon>
        <taxon>Micromonosporaceae</taxon>
        <taxon>Dactylosporangium</taxon>
    </lineage>
</organism>
<dbReference type="PROSITE" id="PS50943">
    <property type="entry name" value="HTH_CROC1"/>
    <property type="match status" value="1"/>
</dbReference>
<feature type="compositionally biased region" description="Basic and acidic residues" evidence="1">
    <location>
        <begin position="152"/>
        <end position="161"/>
    </location>
</feature>
<evidence type="ECO:0000313" key="3">
    <source>
        <dbReference type="EMBL" id="GAA2326585.1"/>
    </source>
</evidence>
<feature type="region of interest" description="Disordered" evidence="1">
    <location>
        <begin position="133"/>
        <end position="162"/>
    </location>
</feature>
<dbReference type="EMBL" id="BAAARV010000003">
    <property type="protein sequence ID" value="GAA2326585.1"/>
    <property type="molecule type" value="Genomic_DNA"/>
</dbReference>
<sequence length="1028" mass="112940">MQSFDPSTVRTREELADALNALRNGRGHSYEAMVRASRAVGAKAQLARSTVGDILSAKTMPRRETLLAFLRVCEVPPSQIGAWLGAWERAMSADLIRPCGATHVRDADPRLLGVHAAITADSADAIHEIPVAGADDDGAAGQPGPSAGRTRTRPEAPRESEGALPVYVRRDFDDRLRAAVTSGCFLLLVGSSSVGKTRSAFEAIRACVPDWRLVHPPDADAVRALAQSPLRRTVVWLDELQRFLGNQGITGATMRALRAGGAIVIGTIWPEIYLDRSVSVRWDDGGSDDDRELLKLAHVIDVATSFTDQERQRATALAAFDRRLRIALSTMDIGPTQVLAAGPAIVRRWMQAPDPYAKAVITAAADARRMGAWSALRPEFFEAAVIGYLTPAQRAVAPAGWLDTAFAYALIPVHGAATTLTPVPADGRRLGVVAGYVVADYLLEYARRARRTTPVPDACWEALLEHTHNRADLHRLAGASRKRMRPDRAEQCYRRLATEGDEQGALSLADLLREQGRTDEEMALLRQLAATNPDAGTRRLANALRAASRIEEAIALLAPPEEGTWRYAQGYVEAMTANGRRNEAMVVLRLRAAEHADAVHELADHLAAQGAPDELWALFQRYPQYGYLAWQAGWLRLRAGRIEEGLDAIRAIAGSDALDAAETFARLLVEHGRIDELRTRAYGGDSWSARWLAEWLSDNGQADELADLADRYSDGSPLEHLLSNRLAEALFDQGNVERLRARADAGCRSARYRWAELMIEHGRIEEVRARADAGGRPEAIRLAQMYETTGSLRHAIEVLRGHPDLACQLADLLAKAGRLDEAIDVIRPRATEGHRDALSALHGLLVRAGRDDELRSRGKAGDLGAYAALAYALERAGRIDEAIEALTARFAFDQGENRGFRLAELLQREGRLDELWALADQGSWHAQRHLSAQLAAHGAVDELLSRAQAEDGGLYRIPLVDLLTAQDRVDELRDLAVRRDQYATRHYLQILARQGRTAELREEVEAGTDGAAQRLTTLLRRQHGQRMR</sequence>
<comment type="caution">
    <text evidence="3">The sequence shown here is derived from an EMBL/GenBank/DDBJ whole genome shotgun (WGS) entry which is preliminary data.</text>
</comment>
<dbReference type="SMART" id="SM00530">
    <property type="entry name" value="HTH_XRE"/>
    <property type="match status" value="1"/>
</dbReference>
<dbReference type="RefSeq" id="WP_344610194.1">
    <property type="nucleotide sequence ID" value="NZ_BAAARV010000003.1"/>
</dbReference>
<gene>
    <name evidence="3" type="ORF">GCM10010170_001510</name>
</gene>
<proteinExistence type="predicted"/>
<reference evidence="4" key="1">
    <citation type="journal article" date="2019" name="Int. J. Syst. Evol. Microbiol.">
        <title>The Global Catalogue of Microorganisms (GCM) 10K type strain sequencing project: providing services to taxonomists for standard genome sequencing and annotation.</title>
        <authorList>
            <consortium name="The Broad Institute Genomics Platform"/>
            <consortium name="The Broad Institute Genome Sequencing Center for Infectious Disease"/>
            <person name="Wu L."/>
            <person name="Ma J."/>
        </authorList>
    </citation>
    <scope>NUCLEOTIDE SEQUENCE [LARGE SCALE GENOMIC DNA]</scope>
    <source>
        <strain evidence="4">JCM 3272</strain>
    </source>
</reference>
<dbReference type="InterPro" id="IPR001387">
    <property type="entry name" value="Cro/C1-type_HTH"/>
</dbReference>
<feature type="domain" description="HTH cro/C1-type" evidence="2">
    <location>
        <begin position="38"/>
        <end position="80"/>
    </location>
</feature>
<protein>
    <recommendedName>
        <fullName evidence="2">HTH cro/C1-type domain-containing protein</fullName>
    </recommendedName>
</protein>
<feature type="compositionally biased region" description="Low complexity" evidence="1">
    <location>
        <begin position="139"/>
        <end position="148"/>
    </location>
</feature>